<organism evidence="2 3">
    <name type="scientific">Hirsutella minnesotensis 3608</name>
    <dbReference type="NCBI Taxonomy" id="1043627"/>
    <lineage>
        <taxon>Eukaryota</taxon>
        <taxon>Fungi</taxon>
        <taxon>Dikarya</taxon>
        <taxon>Ascomycota</taxon>
        <taxon>Pezizomycotina</taxon>
        <taxon>Sordariomycetes</taxon>
        <taxon>Hypocreomycetidae</taxon>
        <taxon>Hypocreales</taxon>
        <taxon>Ophiocordycipitaceae</taxon>
        <taxon>Hirsutella</taxon>
    </lineage>
</organism>
<sequence length="348" mass="39396">MAHAKYRAEVIQKHKDDIVELFNNGIRPVDIVRQIRSRAPEDSEAIAVSQIHNALARHRRDELAGRTPLQFLYDELATSDEELYFRDLRNPAGRLSSLFVSPRSGITLLREFPNIMEFDCTYKTNRYNMPLLNICASTSEGKTFSVASVVMSGEDEPRYAWALTTLLALLAREGIPLPQVIVTDRDLALVNAITNAPKLKGVTVLLCRWHVSKNVLAKCMHYFPAARKDSSNRVTREQAFKEFHDDWTLLVASKDVTTFQSRLKAFQTASYPAAAIGYCIKTWIGPWKEKIVTCFVDQNRHFGHRTTSVVEGLHSSMKIEEVHPDLNRRPYPPCPEASLLLEAPGSRS</sequence>
<reference evidence="2 3" key="1">
    <citation type="journal article" date="2014" name="Genome Biol. Evol.">
        <title>Comparative genomics and transcriptomics analyses reveal divergent lifestyle features of nematode endoparasitic fungus Hirsutella minnesotensis.</title>
        <authorList>
            <person name="Lai Y."/>
            <person name="Liu K."/>
            <person name="Zhang X."/>
            <person name="Zhang X."/>
            <person name="Li K."/>
            <person name="Wang N."/>
            <person name="Shu C."/>
            <person name="Wu Y."/>
            <person name="Wang C."/>
            <person name="Bushley K.E."/>
            <person name="Xiang M."/>
            <person name="Liu X."/>
        </authorList>
    </citation>
    <scope>NUCLEOTIDE SEQUENCE [LARGE SCALE GENOMIC DNA]</scope>
    <source>
        <strain evidence="2 3">3608</strain>
    </source>
</reference>
<keyword evidence="3" id="KW-1185">Reference proteome</keyword>
<dbReference type="PANTHER" id="PTHR47718">
    <property type="entry name" value="OS01G0519700 PROTEIN"/>
    <property type="match status" value="1"/>
</dbReference>
<accession>A0A0F7ZQJ0</accession>
<dbReference type="AlphaFoldDB" id="A0A0F7ZQJ0"/>
<proteinExistence type="predicted"/>
<gene>
    <name evidence="2" type="ORF">HIM_12662</name>
</gene>
<dbReference type="PANTHER" id="PTHR47718:SF3">
    <property type="entry name" value="PROTEIN FAR1-RELATED SEQUENCE 5-LIKE"/>
    <property type="match status" value="1"/>
</dbReference>
<evidence type="ECO:0000259" key="1">
    <source>
        <dbReference type="Pfam" id="PF10551"/>
    </source>
</evidence>
<evidence type="ECO:0000313" key="2">
    <source>
        <dbReference type="EMBL" id="KJZ67948.1"/>
    </source>
</evidence>
<dbReference type="EMBL" id="KQ031151">
    <property type="protein sequence ID" value="KJZ67948.1"/>
    <property type="molecule type" value="Genomic_DNA"/>
</dbReference>
<name>A0A0F7ZQJ0_9HYPO</name>
<protein>
    <recommendedName>
        <fullName evidence="1">MULE transposase domain-containing protein</fullName>
    </recommendedName>
</protein>
<dbReference type="Pfam" id="PF10551">
    <property type="entry name" value="MULE"/>
    <property type="match status" value="1"/>
</dbReference>
<dbReference type="OrthoDB" id="1421156at2759"/>
<evidence type="ECO:0000313" key="3">
    <source>
        <dbReference type="Proteomes" id="UP000054481"/>
    </source>
</evidence>
<dbReference type="Proteomes" id="UP000054481">
    <property type="component" value="Unassembled WGS sequence"/>
</dbReference>
<feature type="domain" description="MULE transposase" evidence="1">
    <location>
        <begin position="116"/>
        <end position="214"/>
    </location>
</feature>
<dbReference type="InterPro" id="IPR018289">
    <property type="entry name" value="MULE_transposase_dom"/>
</dbReference>